<dbReference type="Gene3D" id="3.10.180.10">
    <property type="entry name" value="2,3-Dihydroxybiphenyl 1,2-Dioxygenase, domain 1"/>
    <property type="match status" value="1"/>
</dbReference>
<protein>
    <submittedName>
        <fullName evidence="1">VOC family protein</fullName>
    </submittedName>
</protein>
<comment type="caution">
    <text evidence="1">The sequence shown here is derived from an EMBL/GenBank/DDBJ whole genome shotgun (WGS) entry which is preliminary data.</text>
</comment>
<name>A0ABT0HST1_9BACT</name>
<accession>A0ABT0HST1</accession>
<sequence length="127" mass="13692">MQTSDQRSGSNLLGLQTVIYAAPELDTLKAWYATMLGYGPYFDQPYYVGFQVGGYELGLDPHATLQLGSTITYWGVTNIMTVYDRLLALGAGADTPITEVGDGIKTATLKDPAGNVLGLIETPQVKR</sequence>
<dbReference type="InterPro" id="IPR029068">
    <property type="entry name" value="Glyas_Bleomycin-R_OHBP_Dase"/>
</dbReference>
<gene>
    <name evidence="1" type="ORF">M0L20_25460</name>
</gene>
<keyword evidence="2" id="KW-1185">Reference proteome</keyword>
<dbReference type="EMBL" id="JALPRF010000007">
    <property type="protein sequence ID" value="MCK8495243.1"/>
    <property type="molecule type" value="Genomic_DNA"/>
</dbReference>
<evidence type="ECO:0000313" key="2">
    <source>
        <dbReference type="Proteomes" id="UP001202180"/>
    </source>
</evidence>
<evidence type="ECO:0000313" key="1">
    <source>
        <dbReference type="EMBL" id="MCK8495243.1"/>
    </source>
</evidence>
<organism evidence="1 2">
    <name type="scientific">Spirosoma liriopis</name>
    <dbReference type="NCBI Taxonomy" id="2937440"/>
    <lineage>
        <taxon>Bacteria</taxon>
        <taxon>Pseudomonadati</taxon>
        <taxon>Bacteroidota</taxon>
        <taxon>Cytophagia</taxon>
        <taxon>Cytophagales</taxon>
        <taxon>Cytophagaceae</taxon>
        <taxon>Spirosoma</taxon>
    </lineage>
</organism>
<dbReference type="Proteomes" id="UP001202180">
    <property type="component" value="Unassembled WGS sequence"/>
</dbReference>
<proteinExistence type="predicted"/>
<reference evidence="1 2" key="1">
    <citation type="submission" date="2022-04" db="EMBL/GenBank/DDBJ databases">
        <title>Spirosoma sp. strain RP8 genome sequencing and assembly.</title>
        <authorList>
            <person name="Jung Y."/>
        </authorList>
    </citation>
    <scope>NUCLEOTIDE SEQUENCE [LARGE SCALE GENOMIC DNA]</scope>
    <source>
        <strain evidence="1 2">RP8</strain>
    </source>
</reference>
<dbReference type="RefSeq" id="WP_248479967.1">
    <property type="nucleotide sequence ID" value="NZ_JALPRF010000007.1"/>
</dbReference>
<dbReference type="SUPFAM" id="SSF54593">
    <property type="entry name" value="Glyoxalase/Bleomycin resistance protein/Dihydroxybiphenyl dioxygenase"/>
    <property type="match status" value="1"/>
</dbReference>